<proteinExistence type="predicted"/>
<evidence type="ECO:0000313" key="2">
    <source>
        <dbReference type="EMBL" id="RYC73158.1"/>
    </source>
</evidence>
<protein>
    <recommendedName>
        <fullName evidence="1">HTH marR-type domain-containing protein</fullName>
    </recommendedName>
</protein>
<organism evidence="2 3">
    <name type="scientific">Candidatus Nanosyncoccus nanoralicus</name>
    <dbReference type="NCBI Taxonomy" id="2171996"/>
    <lineage>
        <taxon>Bacteria</taxon>
        <taxon>Candidatus Saccharimonadota</taxon>
        <taxon>Candidatus Nanosyncoccalia</taxon>
        <taxon>Candidatus Nanosyncoccales</taxon>
        <taxon>Candidatus Nanosyncoccaceae</taxon>
        <taxon>Candidatus Nanosyncoccus</taxon>
    </lineage>
</organism>
<feature type="domain" description="HTH marR-type" evidence="1">
    <location>
        <begin position="12"/>
        <end position="145"/>
    </location>
</feature>
<gene>
    <name evidence="2" type="ORF">G3KMM_00522</name>
</gene>
<dbReference type="EMBL" id="PRLL01000025">
    <property type="protein sequence ID" value="RYC73158.1"/>
    <property type="molecule type" value="Genomic_DNA"/>
</dbReference>
<evidence type="ECO:0000259" key="1">
    <source>
        <dbReference type="PROSITE" id="PS50995"/>
    </source>
</evidence>
<dbReference type="InterPro" id="IPR036388">
    <property type="entry name" value="WH-like_DNA-bd_sf"/>
</dbReference>
<dbReference type="Proteomes" id="UP001191004">
    <property type="component" value="Unassembled WGS sequence"/>
</dbReference>
<name>A0ABY0FJF6_9BACT</name>
<dbReference type="SMART" id="SM00347">
    <property type="entry name" value="HTH_MARR"/>
    <property type="match status" value="1"/>
</dbReference>
<comment type="caution">
    <text evidence="2">The sequence shown here is derived from an EMBL/GenBank/DDBJ whole genome shotgun (WGS) entry which is preliminary data.</text>
</comment>
<dbReference type="PROSITE" id="PS50995">
    <property type="entry name" value="HTH_MARR_2"/>
    <property type="match status" value="1"/>
</dbReference>
<sequence>MENNNLPKSISNTDTVNILARIDKLRKIHALNVANRFNLSLTEVKIMGFIRCNELRHGLSDILECHNMGETSVTRSISRLEERSYIHRRSQQFNQKCVDLTVAGEGNFVASYIMLEQRKYLDEIFNGFTHDERVMMGRMLWKIDRNVRHVLMKNKIKQEYGKMG</sequence>
<dbReference type="RefSeq" id="WP_129605232.1">
    <property type="nucleotide sequence ID" value="NZ_PRLL01000025.1"/>
</dbReference>
<accession>A0ABY0FJF6</accession>
<dbReference type="Gene3D" id="1.10.10.10">
    <property type="entry name" value="Winged helix-like DNA-binding domain superfamily/Winged helix DNA-binding domain"/>
    <property type="match status" value="1"/>
</dbReference>
<reference evidence="2 3" key="2">
    <citation type="journal article" date="2020" name="Cell Rep.">
        <title>Acquisition and Adaptation of Ultra-small Parasitic Reduced Genome Bacteria to Mammalian Hosts.</title>
        <authorList>
            <person name="McLean J.S."/>
            <person name="Bor B."/>
            <person name="Kerns K.A."/>
            <person name="Liu Q."/>
            <person name="To T.T."/>
            <person name="Solden L."/>
            <person name="Hendrickson E.L."/>
            <person name="Wrighton K."/>
            <person name="Shi W."/>
            <person name="He X."/>
        </authorList>
    </citation>
    <scope>NUCLEOTIDE SEQUENCE [LARGE SCALE GENOMIC DNA]</scope>
    <source>
        <strain evidence="2 3">TM7_KMM_G3_1_HOT_351</strain>
    </source>
</reference>
<dbReference type="PRINTS" id="PR00598">
    <property type="entry name" value="HTHMARR"/>
</dbReference>
<evidence type="ECO:0000313" key="3">
    <source>
        <dbReference type="Proteomes" id="UP001191004"/>
    </source>
</evidence>
<keyword evidence="3" id="KW-1185">Reference proteome</keyword>
<dbReference type="SUPFAM" id="SSF46785">
    <property type="entry name" value="Winged helix' DNA-binding domain"/>
    <property type="match status" value="1"/>
</dbReference>
<reference evidence="2 3" key="1">
    <citation type="journal article" date="2018" name="bioRxiv">
        <title>Evidence of independent acquisition and adaption of ultra-small bacteria to human hosts across the highly diverse yet reduced genomes of the phylum Saccharibacteria.</title>
        <authorList>
            <person name="McLean J.S."/>
            <person name="Bor B."/>
            <person name="To T.T."/>
            <person name="Liu Q."/>
            <person name="Kearns K.A."/>
            <person name="Solden L.M."/>
            <person name="Wrighton K.C."/>
            <person name="He X."/>
            <person name="Shi W."/>
        </authorList>
    </citation>
    <scope>NUCLEOTIDE SEQUENCE [LARGE SCALE GENOMIC DNA]</scope>
    <source>
        <strain evidence="2 3">TM7_KMM_G3_1_HOT_351</strain>
    </source>
</reference>
<dbReference type="InterPro" id="IPR036390">
    <property type="entry name" value="WH_DNA-bd_sf"/>
</dbReference>
<dbReference type="InterPro" id="IPR000835">
    <property type="entry name" value="HTH_MarR-typ"/>
</dbReference>